<evidence type="ECO:0000313" key="4">
    <source>
        <dbReference type="Proteomes" id="UP000054324"/>
    </source>
</evidence>
<sequence length="144" mass="15133">MKKALLALFSLICWIVILSNNIPTVRAECVCLPSLAPCTVNADCGGGVAVCASECTSSSCVCFTNNAPCNATIPCAATNVCYLPCPLVTTTATTIVATTTGFPSFLLPKLLLLLDTLYVATLLMAIYVLLVLAILVAFYLLNFT</sequence>
<evidence type="ECO:0000256" key="2">
    <source>
        <dbReference type="SAM" id="SignalP"/>
    </source>
</evidence>
<feature type="chain" id="PRO_5001705506" evidence="2">
    <location>
        <begin position="28"/>
        <end position="144"/>
    </location>
</feature>
<feature type="signal peptide" evidence="2">
    <location>
        <begin position="1"/>
        <end position="27"/>
    </location>
</feature>
<protein>
    <submittedName>
        <fullName evidence="3">Uncharacterized protein</fullName>
    </submittedName>
</protein>
<organism evidence="3 4">
    <name type="scientific">Opisthorchis viverrini</name>
    <name type="common">Southeast Asian liver fluke</name>
    <dbReference type="NCBI Taxonomy" id="6198"/>
    <lineage>
        <taxon>Eukaryota</taxon>
        <taxon>Metazoa</taxon>
        <taxon>Spiralia</taxon>
        <taxon>Lophotrochozoa</taxon>
        <taxon>Platyhelminthes</taxon>
        <taxon>Trematoda</taxon>
        <taxon>Digenea</taxon>
        <taxon>Opisthorchiida</taxon>
        <taxon>Opisthorchiata</taxon>
        <taxon>Opisthorchiidae</taxon>
        <taxon>Opisthorchis</taxon>
    </lineage>
</organism>
<dbReference type="KEGG" id="ovi:T265_14112"/>
<keyword evidence="1" id="KW-1133">Transmembrane helix</keyword>
<dbReference type="AlphaFoldDB" id="A0A074ZRF6"/>
<dbReference type="GeneID" id="20328278"/>
<keyword evidence="1" id="KW-0812">Transmembrane</keyword>
<proteinExistence type="predicted"/>
<keyword evidence="4" id="KW-1185">Reference proteome</keyword>
<evidence type="ECO:0000256" key="1">
    <source>
        <dbReference type="SAM" id="Phobius"/>
    </source>
</evidence>
<gene>
    <name evidence="3" type="ORF">T265_14112</name>
</gene>
<dbReference type="EMBL" id="KL596762">
    <property type="protein sequence ID" value="KER25935.1"/>
    <property type="molecule type" value="Genomic_DNA"/>
</dbReference>
<feature type="non-terminal residue" evidence="3">
    <location>
        <position position="144"/>
    </location>
</feature>
<dbReference type="Proteomes" id="UP000054324">
    <property type="component" value="Unassembled WGS sequence"/>
</dbReference>
<keyword evidence="2" id="KW-0732">Signal</keyword>
<feature type="transmembrane region" description="Helical" evidence="1">
    <location>
        <begin position="117"/>
        <end position="141"/>
    </location>
</feature>
<dbReference type="RefSeq" id="XP_009170346.1">
    <property type="nucleotide sequence ID" value="XM_009172082.1"/>
</dbReference>
<dbReference type="CTD" id="20328278"/>
<accession>A0A074ZRF6</accession>
<name>A0A074ZRF6_OPIVI</name>
<dbReference type="OrthoDB" id="10435013at2759"/>
<reference evidence="3 4" key="1">
    <citation type="submission" date="2013-11" db="EMBL/GenBank/DDBJ databases">
        <title>Opisthorchis viverrini - life in the bile duct.</title>
        <authorList>
            <person name="Young N.D."/>
            <person name="Nagarajan N."/>
            <person name="Lin S.J."/>
            <person name="Korhonen P.K."/>
            <person name="Jex A.R."/>
            <person name="Hall R.S."/>
            <person name="Safavi-Hemami H."/>
            <person name="Kaewkong W."/>
            <person name="Bertrand D."/>
            <person name="Gao S."/>
            <person name="Seet Q."/>
            <person name="Wongkham S."/>
            <person name="Teh B.T."/>
            <person name="Wongkham C."/>
            <person name="Intapan P.M."/>
            <person name="Maleewong W."/>
            <person name="Yang X."/>
            <person name="Hu M."/>
            <person name="Wang Z."/>
            <person name="Hofmann A."/>
            <person name="Sternberg P.W."/>
            <person name="Tan P."/>
            <person name="Wang J."/>
            <person name="Gasser R.B."/>
        </authorList>
    </citation>
    <scope>NUCLEOTIDE SEQUENCE [LARGE SCALE GENOMIC DNA]</scope>
</reference>
<keyword evidence="1" id="KW-0472">Membrane</keyword>
<evidence type="ECO:0000313" key="3">
    <source>
        <dbReference type="EMBL" id="KER25935.1"/>
    </source>
</evidence>